<dbReference type="PRINTS" id="PR01166">
    <property type="entry name" value="CYCOXIDASEII"/>
</dbReference>
<evidence type="ECO:0000256" key="7">
    <source>
        <dbReference type="ARBA" id="ARBA00022967"/>
    </source>
</evidence>
<dbReference type="OrthoDB" id="9781261at2"/>
<feature type="transmembrane region" description="Helical" evidence="16">
    <location>
        <begin position="90"/>
        <end position="110"/>
    </location>
</feature>
<dbReference type="Pfam" id="PF02790">
    <property type="entry name" value="COX2_TM"/>
    <property type="match status" value="1"/>
</dbReference>
<evidence type="ECO:0000256" key="3">
    <source>
        <dbReference type="ARBA" id="ARBA00022448"/>
    </source>
</evidence>
<dbReference type="Gene3D" id="2.60.40.420">
    <property type="entry name" value="Cupredoxins - blue copper proteins"/>
    <property type="match status" value="1"/>
</dbReference>
<evidence type="ECO:0000256" key="9">
    <source>
        <dbReference type="ARBA" id="ARBA00022989"/>
    </source>
</evidence>
<dbReference type="GO" id="GO:0042773">
    <property type="term" value="P:ATP synthesis coupled electron transport"/>
    <property type="evidence" value="ECO:0007669"/>
    <property type="project" value="TreeGrafter"/>
</dbReference>
<gene>
    <name evidence="19" type="ordered locus">Cyan7425_3958</name>
</gene>
<keyword evidence="19" id="KW-0560">Oxidoreductase</keyword>
<evidence type="ECO:0000313" key="19">
    <source>
        <dbReference type="EMBL" id="ACL46273.1"/>
    </source>
</evidence>
<comment type="cofactor">
    <cofactor evidence="15">
        <name>Cu cation</name>
        <dbReference type="ChEBI" id="CHEBI:23378"/>
    </cofactor>
    <text evidence="15">Binds a copper A center.</text>
</comment>
<dbReference type="InterPro" id="IPR002429">
    <property type="entry name" value="CcO_II-like_C"/>
</dbReference>
<dbReference type="EMBL" id="CP001344">
    <property type="protein sequence ID" value="ACL46273.1"/>
    <property type="molecule type" value="Genomic_DNA"/>
</dbReference>
<dbReference type="KEGG" id="cyn:Cyan7425_3958"/>
<evidence type="ECO:0000256" key="10">
    <source>
        <dbReference type="ARBA" id="ARBA00023008"/>
    </source>
</evidence>
<dbReference type="PANTHER" id="PTHR22888">
    <property type="entry name" value="CYTOCHROME C OXIDASE, SUBUNIT II"/>
    <property type="match status" value="1"/>
</dbReference>
<keyword evidence="6 15" id="KW-0479">Metal-binding</keyword>
<keyword evidence="10 15" id="KW-0186">Copper</keyword>
<keyword evidence="4 14" id="KW-0679">Respiratory chain</keyword>
<dbReference type="PANTHER" id="PTHR22888:SF9">
    <property type="entry name" value="CYTOCHROME C OXIDASE SUBUNIT 2"/>
    <property type="match status" value="1"/>
</dbReference>
<dbReference type="PROSITE" id="PS50857">
    <property type="entry name" value="COX2_CUA"/>
    <property type="match status" value="1"/>
</dbReference>
<dbReference type="GO" id="GO:0005886">
    <property type="term" value="C:plasma membrane"/>
    <property type="evidence" value="ECO:0007669"/>
    <property type="project" value="UniProtKB-SubCell"/>
</dbReference>
<evidence type="ECO:0000256" key="4">
    <source>
        <dbReference type="ARBA" id="ARBA00022660"/>
    </source>
</evidence>
<evidence type="ECO:0000256" key="8">
    <source>
        <dbReference type="ARBA" id="ARBA00022982"/>
    </source>
</evidence>
<dbReference type="PROSITE" id="PS00078">
    <property type="entry name" value="COX2"/>
    <property type="match status" value="1"/>
</dbReference>
<keyword evidence="9 16" id="KW-1133">Transmembrane helix</keyword>
<dbReference type="Gene3D" id="1.10.287.90">
    <property type="match status" value="1"/>
</dbReference>
<dbReference type="CDD" id="cd13919">
    <property type="entry name" value="CuRO_HCO_II_like_5"/>
    <property type="match status" value="1"/>
</dbReference>
<dbReference type="SUPFAM" id="SSF81464">
    <property type="entry name" value="Cytochrome c oxidase subunit II-like, transmembrane region"/>
    <property type="match status" value="1"/>
</dbReference>
<evidence type="ECO:0000256" key="5">
    <source>
        <dbReference type="ARBA" id="ARBA00022692"/>
    </source>
</evidence>
<evidence type="ECO:0000256" key="12">
    <source>
        <dbReference type="ARBA" id="ARBA00024688"/>
    </source>
</evidence>
<sequence length="336" mass="36292">MNQIPASILTLTAGIVVTLISFWVGQHHGLLPEQASAQAPLVDSLFNLMMTISTALLLVVMGAMVLFIIQFRRRPGDDSDGLPIEGSLPLEAFWTAVPAIIVIILGVYSVDVFERIGGFNPGDHTHHTIRTLSQHPTSLVAQAHVGGDMAPLMAQGVDSETKTLPTYGYGADPNREGKAADVVVNVTGLQYAWIFNYPDSGVVSGELHVPVGKDVQLNLAAQDVIHSLWVPQFRLKQDAIPGEKTELRFTATKVGDYPVVCAELCGSYHGSMRTRVYVQTPEEYEQWIQQTKVAQSTDPQSAIAVTTPGEATVLAQTEAMGITPHVLAQLPHGPIE</sequence>
<keyword evidence="8 14" id="KW-0249">Electron transport</keyword>
<dbReference type="AlphaFoldDB" id="B8HUS1"/>
<evidence type="ECO:0000259" key="17">
    <source>
        <dbReference type="PROSITE" id="PS50857"/>
    </source>
</evidence>
<keyword evidence="11 16" id="KW-0472">Membrane</keyword>
<dbReference type="InterPro" id="IPR045187">
    <property type="entry name" value="CcO_II"/>
</dbReference>
<evidence type="ECO:0000256" key="14">
    <source>
        <dbReference type="RuleBase" id="RU000456"/>
    </source>
</evidence>
<comment type="similarity">
    <text evidence="2 14">Belongs to the cytochrome c oxidase subunit 2 family.</text>
</comment>
<evidence type="ECO:0000256" key="13">
    <source>
        <dbReference type="ARBA" id="ARBA00047816"/>
    </source>
</evidence>
<reference evidence="19" key="1">
    <citation type="submission" date="2009-01" db="EMBL/GenBank/DDBJ databases">
        <title>Complete sequence of chromosome Cyanothece sp. PCC 7425.</title>
        <authorList>
            <consortium name="US DOE Joint Genome Institute"/>
            <person name="Lucas S."/>
            <person name="Copeland A."/>
            <person name="Lapidus A."/>
            <person name="Glavina del Rio T."/>
            <person name="Dalin E."/>
            <person name="Tice H."/>
            <person name="Bruce D."/>
            <person name="Goodwin L."/>
            <person name="Pitluck S."/>
            <person name="Sims D."/>
            <person name="Meineke L."/>
            <person name="Brettin T."/>
            <person name="Detter J.C."/>
            <person name="Han C."/>
            <person name="Larimer F."/>
            <person name="Land M."/>
            <person name="Hauser L."/>
            <person name="Kyrpides N."/>
            <person name="Ovchinnikova G."/>
            <person name="Liberton M."/>
            <person name="Stoeckel J."/>
            <person name="Banerjee A."/>
            <person name="Singh A."/>
            <person name="Page L."/>
            <person name="Sato H."/>
            <person name="Zhao L."/>
            <person name="Sherman L."/>
            <person name="Pakrasi H."/>
            <person name="Richardson P."/>
        </authorList>
    </citation>
    <scope>NUCLEOTIDE SEQUENCE</scope>
    <source>
        <strain evidence="19">PCC 7425</strain>
    </source>
</reference>
<name>B8HUS1_CYAP4</name>
<dbReference type="Pfam" id="PF00116">
    <property type="entry name" value="COX2"/>
    <property type="match status" value="1"/>
</dbReference>
<feature type="domain" description="Cytochrome oxidase subunit II transmembrane region profile" evidence="18">
    <location>
        <begin position="22"/>
        <end position="120"/>
    </location>
</feature>
<proteinExistence type="inferred from homology"/>
<evidence type="ECO:0000259" key="18">
    <source>
        <dbReference type="PROSITE" id="PS50999"/>
    </source>
</evidence>
<feature type="domain" description="Cytochrome oxidase subunit II copper A binding" evidence="17">
    <location>
        <begin position="179"/>
        <end position="290"/>
    </location>
</feature>
<dbReference type="eggNOG" id="COG1622">
    <property type="taxonomic scope" value="Bacteria"/>
</dbReference>
<dbReference type="InterPro" id="IPR001505">
    <property type="entry name" value="Copper_CuA"/>
</dbReference>
<evidence type="ECO:0000256" key="16">
    <source>
        <dbReference type="SAM" id="Phobius"/>
    </source>
</evidence>
<dbReference type="InterPro" id="IPR008972">
    <property type="entry name" value="Cupredoxin"/>
</dbReference>
<dbReference type="HOGENOM" id="CLU_036876_4_2_3"/>
<dbReference type="SUPFAM" id="SSF49503">
    <property type="entry name" value="Cupredoxins"/>
    <property type="match status" value="1"/>
</dbReference>
<dbReference type="EC" id="7.1.1.9" evidence="15"/>
<dbReference type="InterPro" id="IPR011759">
    <property type="entry name" value="Cyt_c_oxidase_su2_TM_dom"/>
</dbReference>
<comment type="subcellular location">
    <subcellularLocation>
        <location evidence="14">Cell membrane</location>
        <topology evidence="14">Multi-pass membrane protein</topology>
    </subcellularLocation>
    <subcellularLocation>
        <location evidence="1">Membrane</location>
        <topology evidence="1">Multi-pass membrane protein</topology>
    </subcellularLocation>
</comment>
<protein>
    <recommendedName>
        <fullName evidence="15">Cytochrome c oxidase subunit 2</fullName>
        <ecNumber evidence="15">7.1.1.9</ecNumber>
    </recommendedName>
</protein>
<keyword evidence="7" id="KW-1278">Translocase</keyword>
<dbReference type="STRING" id="395961.Cyan7425_3958"/>
<dbReference type="GO" id="GO:0016491">
    <property type="term" value="F:oxidoreductase activity"/>
    <property type="evidence" value="ECO:0007669"/>
    <property type="project" value="UniProtKB-KW"/>
</dbReference>
<dbReference type="PROSITE" id="PS50999">
    <property type="entry name" value="COX2_TM"/>
    <property type="match status" value="1"/>
</dbReference>
<evidence type="ECO:0000256" key="15">
    <source>
        <dbReference type="RuleBase" id="RU004024"/>
    </source>
</evidence>
<keyword evidence="3 14" id="KW-0813">Transport</keyword>
<evidence type="ECO:0000256" key="2">
    <source>
        <dbReference type="ARBA" id="ARBA00007866"/>
    </source>
</evidence>
<organism evidence="19">
    <name type="scientific">Cyanothece sp. (strain PCC 7425 / ATCC 29141)</name>
    <dbReference type="NCBI Taxonomy" id="395961"/>
    <lineage>
        <taxon>Bacteria</taxon>
        <taxon>Bacillati</taxon>
        <taxon>Cyanobacteriota</taxon>
        <taxon>Cyanophyceae</taxon>
        <taxon>Gomontiellales</taxon>
        <taxon>Cyanothecaceae</taxon>
        <taxon>Cyanothece</taxon>
    </lineage>
</organism>
<evidence type="ECO:0000256" key="11">
    <source>
        <dbReference type="ARBA" id="ARBA00023136"/>
    </source>
</evidence>
<feature type="transmembrane region" description="Helical" evidence="16">
    <location>
        <begin position="7"/>
        <end position="25"/>
    </location>
</feature>
<comment type="catalytic activity">
    <reaction evidence="13 15">
        <text>4 Fe(II)-[cytochrome c] + O2 + 8 H(+)(in) = 4 Fe(III)-[cytochrome c] + 2 H2O + 4 H(+)(out)</text>
        <dbReference type="Rhea" id="RHEA:11436"/>
        <dbReference type="Rhea" id="RHEA-COMP:10350"/>
        <dbReference type="Rhea" id="RHEA-COMP:14399"/>
        <dbReference type="ChEBI" id="CHEBI:15377"/>
        <dbReference type="ChEBI" id="CHEBI:15378"/>
        <dbReference type="ChEBI" id="CHEBI:15379"/>
        <dbReference type="ChEBI" id="CHEBI:29033"/>
        <dbReference type="ChEBI" id="CHEBI:29034"/>
        <dbReference type="EC" id="7.1.1.9"/>
    </reaction>
</comment>
<feature type="transmembrane region" description="Helical" evidence="16">
    <location>
        <begin position="45"/>
        <end position="69"/>
    </location>
</feature>
<dbReference type="GO" id="GO:0004129">
    <property type="term" value="F:cytochrome-c oxidase activity"/>
    <property type="evidence" value="ECO:0007669"/>
    <property type="project" value="UniProtKB-EC"/>
</dbReference>
<evidence type="ECO:0000256" key="1">
    <source>
        <dbReference type="ARBA" id="ARBA00004141"/>
    </source>
</evidence>
<evidence type="ECO:0000256" key="6">
    <source>
        <dbReference type="ARBA" id="ARBA00022723"/>
    </source>
</evidence>
<comment type="function">
    <text evidence="12 15">Subunits I and II form the functional core of the enzyme complex. Electrons originating in cytochrome c are transferred via heme a and Cu(A) to the binuclear center formed by heme a3 and Cu(B).</text>
</comment>
<dbReference type="GO" id="GO:0005507">
    <property type="term" value="F:copper ion binding"/>
    <property type="evidence" value="ECO:0007669"/>
    <property type="project" value="InterPro"/>
</dbReference>
<accession>B8HUS1</accession>
<dbReference type="InterPro" id="IPR036257">
    <property type="entry name" value="Cyt_c_oxidase_su2_TM_sf"/>
</dbReference>
<keyword evidence="5 14" id="KW-0812">Transmembrane</keyword>